<dbReference type="Pfam" id="PF00076">
    <property type="entry name" value="RRM_1"/>
    <property type="match status" value="1"/>
</dbReference>
<evidence type="ECO:0000313" key="6">
    <source>
        <dbReference type="Proteomes" id="UP001329825"/>
    </source>
</evidence>
<dbReference type="InterPro" id="IPR000504">
    <property type="entry name" value="RRM_dom"/>
</dbReference>
<keyword evidence="1 2" id="KW-0694">RNA-binding</keyword>
<dbReference type="SMART" id="SM00360">
    <property type="entry name" value="RRM"/>
    <property type="match status" value="2"/>
</dbReference>
<proteinExistence type="predicted"/>
<dbReference type="Proteomes" id="UP001329825">
    <property type="component" value="Chromosome 5"/>
</dbReference>
<dbReference type="SUPFAM" id="SSF54928">
    <property type="entry name" value="RNA-binding domain, RBD"/>
    <property type="match status" value="1"/>
</dbReference>
<keyword evidence="6" id="KW-1185">Reference proteome</keyword>
<feature type="compositionally biased region" description="Acidic residues" evidence="3">
    <location>
        <begin position="164"/>
        <end position="183"/>
    </location>
</feature>
<feature type="compositionally biased region" description="Basic and acidic residues" evidence="3">
    <location>
        <begin position="123"/>
        <end position="142"/>
    </location>
</feature>
<evidence type="ECO:0000256" key="2">
    <source>
        <dbReference type="PROSITE-ProRule" id="PRU00176"/>
    </source>
</evidence>
<dbReference type="EMBL" id="CP141885">
    <property type="protein sequence ID" value="WRT66956.1"/>
    <property type="molecule type" value="Genomic_DNA"/>
</dbReference>
<gene>
    <name evidence="5" type="ORF">IL334_003921</name>
</gene>
<dbReference type="GeneID" id="87956052"/>
<accession>A0ABZ1CYW9</accession>
<sequence>MALSTPSPTLYVSNLETKTKKPELRASLYALFTPYGQIIDIVAKKHAGGRGQAFVVFREQAAATAALRGLSGEVFYNKELSISYSKAPSNATLSRQDPSLSREKAAMEAAKLVVSRAQGEYEQLEKERENEEAALRGEKRDLDQDESTAQEDGRESKRQKGDEDAVPDEDEEEMEIEDEDEEDVKPSLICTNLPPECNSDIMSALFSQYSGFIDTSSYTSKPPSSHAKPNKGARSFVATFETPNQAQKALEATKGYLMQPGWEMSVSLK</sequence>
<feature type="region of interest" description="Disordered" evidence="3">
    <location>
        <begin position="119"/>
        <end position="191"/>
    </location>
</feature>
<dbReference type="PANTHER" id="PTHR10501">
    <property type="entry name" value="U1 SMALL NUCLEAR RIBONUCLEOPROTEIN A/U2 SMALL NUCLEAR RIBONUCLEOPROTEIN B"/>
    <property type="match status" value="1"/>
</dbReference>
<evidence type="ECO:0000256" key="3">
    <source>
        <dbReference type="SAM" id="MobiDB-lite"/>
    </source>
</evidence>
<feature type="domain" description="RRM" evidence="4">
    <location>
        <begin position="8"/>
        <end position="87"/>
    </location>
</feature>
<dbReference type="PROSITE" id="PS50102">
    <property type="entry name" value="RRM"/>
    <property type="match status" value="1"/>
</dbReference>
<dbReference type="CDD" id="cd12246">
    <property type="entry name" value="RRM1_U1A_like"/>
    <property type="match status" value="1"/>
</dbReference>
<feature type="compositionally biased region" description="Basic and acidic residues" evidence="3">
    <location>
        <begin position="151"/>
        <end position="163"/>
    </location>
</feature>
<dbReference type="InterPro" id="IPR012677">
    <property type="entry name" value="Nucleotide-bd_a/b_plait_sf"/>
</dbReference>
<protein>
    <recommendedName>
        <fullName evidence="4">RRM domain-containing protein</fullName>
    </recommendedName>
</protein>
<dbReference type="InterPro" id="IPR035979">
    <property type="entry name" value="RBD_domain_sf"/>
</dbReference>
<reference evidence="5 6" key="1">
    <citation type="submission" date="2024-01" db="EMBL/GenBank/DDBJ databases">
        <title>Comparative genomics of Cryptococcus and Kwoniella reveals pathogenesis evolution and contrasting modes of karyotype evolution via chromosome fusion or intercentromeric recombination.</title>
        <authorList>
            <person name="Coelho M.A."/>
            <person name="David-Palma M."/>
            <person name="Shea T."/>
            <person name="Bowers K."/>
            <person name="McGinley-Smith S."/>
            <person name="Mohammad A.W."/>
            <person name="Gnirke A."/>
            <person name="Yurkov A.M."/>
            <person name="Nowrousian M."/>
            <person name="Sun S."/>
            <person name="Cuomo C.A."/>
            <person name="Heitman J."/>
        </authorList>
    </citation>
    <scope>NUCLEOTIDE SEQUENCE [LARGE SCALE GENOMIC DNA]</scope>
    <source>
        <strain evidence="5">CBS 11374</strain>
    </source>
</reference>
<evidence type="ECO:0000259" key="4">
    <source>
        <dbReference type="PROSITE" id="PS50102"/>
    </source>
</evidence>
<evidence type="ECO:0000313" key="5">
    <source>
        <dbReference type="EMBL" id="WRT66956.1"/>
    </source>
</evidence>
<evidence type="ECO:0000256" key="1">
    <source>
        <dbReference type="ARBA" id="ARBA00022884"/>
    </source>
</evidence>
<name>A0ABZ1CYW9_9TREE</name>
<dbReference type="RefSeq" id="XP_062791696.1">
    <property type="nucleotide sequence ID" value="XM_062935645.1"/>
</dbReference>
<organism evidence="5 6">
    <name type="scientific">Kwoniella shivajii</name>
    <dbReference type="NCBI Taxonomy" id="564305"/>
    <lineage>
        <taxon>Eukaryota</taxon>
        <taxon>Fungi</taxon>
        <taxon>Dikarya</taxon>
        <taxon>Basidiomycota</taxon>
        <taxon>Agaricomycotina</taxon>
        <taxon>Tremellomycetes</taxon>
        <taxon>Tremellales</taxon>
        <taxon>Cryptococcaceae</taxon>
        <taxon>Kwoniella</taxon>
    </lineage>
</organism>
<dbReference type="Gene3D" id="3.30.70.330">
    <property type="match status" value="2"/>
</dbReference>